<dbReference type="PROSITE" id="PS51257">
    <property type="entry name" value="PROKAR_LIPOPROTEIN"/>
    <property type="match status" value="1"/>
</dbReference>
<protein>
    <recommendedName>
        <fullName evidence="4">Outer membrane protein assembly factor BamE</fullName>
    </recommendedName>
</protein>
<dbReference type="AlphaFoldDB" id="A0A4Y9INY3"/>
<accession>A0A4Y9INY3</accession>
<evidence type="ECO:0008006" key="4">
    <source>
        <dbReference type="Google" id="ProtNLM"/>
    </source>
</evidence>
<feature type="chain" id="PRO_5021266270" description="Outer membrane protein assembly factor BamE" evidence="1">
    <location>
        <begin position="25"/>
        <end position="120"/>
    </location>
</feature>
<keyword evidence="1" id="KW-0732">Signal</keyword>
<name>A0A4Y9INY3_9BACT</name>
<organism evidence="2 3">
    <name type="scientific">Dysgonomonas mossii</name>
    <dbReference type="NCBI Taxonomy" id="163665"/>
    <lineage>
        <taxon>Bacteria</taxon>
        <taxon>Pseudomonadati</taxon>
        <taxon>Bacteroidota</taxon>
        <taxon>Bacteroidia</taxon>
        <taxon>Bacteroidales</taxon>
        <taxon>Dysgonomonadaceae</taxon>
        <taxon>Dysgonomonas</taxon>
    </lineage>
</organism>
<evidence type="ECO:0000313" key="3">
    <source>
        <dbReference type="Proteomes" id="UP000298285"/>
    </source>
</evidence>
<evidence type="ECO:0000256" key="1">
    <source>
        <dbReference type="SAM" id="SignalP"/>
    </source>
</evidence>
<dbReference type="EMBL" id="SPPK01000002">
    <property type="protein sequence ID" value="TFU89658.1"/>
    <property type="molecule type" value="Genomic_DNA"/>
</dbReference>
<reference evidence="2 3" key="1">
    <citation type="submission" date="2019-03" db="EMBL/GenBank/DDBJ databases">
        <title>Diversity of the mouse oral microbiome.</title>
        <authorList>
            <person name="Joseph S."/>
            <person name="Aduse-Opoku J."/>
            <person name="Curtis M."/>
            <person name="Wade W."/>
            <person name="Hashim A."/>
        </authorList>
    </citation>
    <scope>NUCLEOTIDE SEQUENCE [LARGE SCALE GENOMIC DNA]</scope>
    <source>
        <strain evidence="2 3">P11</strain>
    </source>
</reference>
<dbReference type="OrthoDB" id="998127at2"/>
<sequence>MKKIKLLQRTLFAALFSLILASCATVQTGVQQLELGMTKSQVIKRLGSDFQLVTLTQTNEGNLEVLRYTQYEPGAERIPTDYYFLHFLNGKLVEINSDKAGFYYPDRPNRPNRPLNPPRR</sequence>
<dbReference type="RefSeq" id="WP_135104659.1">
    <property type="nucleotide sequence ID" value="NZ_JADGKW010000002.1"/>
</dbReference>
<proteinExistence type="predicted"/>
<dbReference type="Proteomes" id="UP000298285">
    <property type="component" value="Unassembled WGS sequence"/>
</dbReference>
<comment type="caution">
    <text evidence="2">The sequence shown here is derived from an EMBL/GenBank/DDBJ whole genome shotgun (WGS) entry which is preliminary data.</text>
</comment>
<gene>
    <name evidence="2" type="ORF">E4T88_06480</name>
</gene>
<feature type="signal peptide" evidence="1">
    <location>
        <begin position="1"/>
        <end position="24"/>
    </location>
</feature>
<evidence type="ECO:0000313" key="2">
    <source>
        <dbReference type="EMBL" id="TFU89658.1"/>
    </source>
</evidence>